<evidence type="ECO:0000313" key="2">
    <source>
        <dbReference type="EMBL" id="MBM4568920.1"/>
    </source>
</evidence>
<evidence type="ECO:0000313" key="5">
    <source>
        <dbReference type="EMBL" id="NKW44486.1"/>
    </source>
</evidence>
<dbReference type="EMBL" id="WVBC01000023">
    <property type="protein sequence ID" value="NKT78015.1"/>
    <property type="molecule type" value="Genomic_DNA"/>
</dbReference>
<dbReference type="Proteomes" id="UP000608063">
    <property type="component" value="Unassembled WGS sequence"/>
</dbReference>
<accession>A0A9Q5EZN1</accession>
<dbReference type="RefSeq" id="WP_205915133.1">
    <property type="nucleotide sequence ID" value="NZ_CP095478.1"/>
</dbReference>
<proteinExistence type="predicted"/>
<organism evidence="4 6">
    <name type="scientific">Rhodococcus hoagii</name>
    <name type="common">Corynebacterium equii</name>
    <dbReference type="NCBI Taxonomy" id="43767"/>
    <lineage>
        <taxon>Bacteria</taxon>
        <taxon>Bacillati</taxon>
        <taxon>Actinomycetota</taxon>
        <taxon>Actinomycetes</taxon>
        <taxon>Mycobacteriales</taxon>
        <taxon>Nocardiaceae</taxon>
        <taxon>Prescottella</taxon>
    </lineage>
</organism>
<name>A0A9Q5EZN1_RHOHA</name>
<dbReference type="EMBL" id="WUXR01000029">
    <property type="protein sequence ID" value="MBM4568903.1"/>
    <property type="molecule type" value="Genomic_DNA"/>
</dbReference>
<dbReference type="EMBL" id="WVDC01000023">
    <property type="protein sequence ID" value="NKW44486.1"/>
    <property type="molecule type" value="Genomic_DNA"/>
</dbReference>
<evidence type="ECO:0000313" key="1">
    <source>
        <dbReference type="EMBL" id="MBM4568903.1"/>
    </source>
</evidence>
<dbReference type="Proteomes" id="UP000808906">
    <property type="component" value="Unassembled WGS sequence"/>
</dbReference>
<evidence type="ECO:0000313" key="4">
    <source>
        <dbReference type="EMBL" id="NKT78032.1"/>
    </source>
</evidence>
<dbReference type="EMBL" id="WUXR01000029">
    <property type="protein sequence ID" value="MBM4568920.1"/>
    <property type="molecule type" value="Genomic_DNA"/>
</dbReference>
<dbReference type="Proteomes" id="UP000603463">
    <property type="component" value="Unassembled WGS sequence"/>
</dbReference>
<reference evidence="4" key="2">
    <citation type="journal article" date="2020" name="Environ. Microbiol.">
        <title>The novel and transferable erm(51) gene confers Macrolides, Lincosamides, and Streptogramins B (MLSB) resistance to clonal Rhodococcus equi in the environment.</title>
        <authorList>
            <person name="Huber L."/>
            <person name="Giguere S."/>
            <person name="Slovis N.M."/>
            <person name="Alvarez-Narvaez S."/>
            <person name="Hart K.A."/>
            <person name="Greiter M."/>
            <person name="Morris E.R.A."/>
            <person name="Cohen N.D."/>
        </authorList>
    </citation>
    <scope>NUCLEOTIDE SEQUENCE</scope>
    <source>
        <strain evidence="4">Lh_116_1</strain>
        <strain evidence="5">Lh_16_1</strain>
    </source>
</reference>
<reference evidence="1" key="1">
    <citation type="submission" date="2019-11" db="EMBL/GenBank/DDBJ databases">
        <title>Spread of Macrolides and rifampicin resistant Rhodococcus equi in clinical isolates in the USA.</title>
        <authorList>
            <person name="Alvarez-Narvaez S."/>
            <person name="Huber L."/>
            <person name="Cohen N.D."/>
            <person name="Slovis N."/>
            <person name="Greiter M."/>
            <person name="Giguere S."/>
            <person name="Hart K."/>
        </authorList>
    </citation>
    <scope>NUCLEOTIDE SEQUENCE</scope>
    <source>
        <strain evidence="1">Lh_17</strain>
    </source>
</reference>
<dbReference type="AlphaFoldDB" id="A0A9Q5EZN1"/>
<protein>
    <submittedName>
        <fullName evidence="4">Uncharacterized protein</fullName>
    </submittedName>
</protein>
<comment type="caution">
    <text evidence="4">The sequence shown here is derived from an EMBL/GenBank/DDBJ whole genome shotgun (WGS) entry which is preliminary data.</text>
</comment>
<evidence type="ECO:0000313" key="3">
    <source>
        <dbReference type="EMBL" id="NKT78015.1"/>
    </source>
</evidence>
<evidence type="ECO:0000313" key="6">
    <source>
        <dbReference type="Proteomes" id="UP000603463"/>
    </source>
</evidence>
<sequence length="215" mass="24229">MLDLAPYVQSWMDTLARQRPVFHSESDFQLALALVLADDVAQLRLEKKLSVSEPVGGRSRLSIDVLGELDGHRIALELKYPKKRLRTSVEGEVFDLPASGAPDLDTAAIWRDVQRIERLLLDEAVDAGASITLTNYPFWSERNTTARSQAHEFRLWEGRNVDPGALQWRLKGGQVGERLMFESAYRCGWRGFGNDDDFGFRYLLLQPSLAPLTPG</sequence>
<dbReference type="EMBL" id="WVBC01000023">
    <property type="protein sequence ID" value="NKT78032.1"/>
    <property type="molecule type" value="Genomic_DNA"/>
</dbReference>
<gene>
    <name evidence="1" type="ORF">GS441_26930</name>
    <name evidence="2" type="ORF">GS441_27020</name>
    <name evidence="3" type="ORF">GS882_07765</name>
    <name evidence="4" type="ORF">GS882_07855</name>
    <name evidence="5" type="ORF">GS947_23765</name>
</gene>